<keyword evidence="3" id="KW-1185">Reference proteome</keyword>
<proteinExistence type="predicted"/>
<reference evidence="2 3" key="1">
    <citation type="submission" date="2019-08" db="EMBL/GenBank/DDBJ databases">
        <title>In-depth cultivation of the pig gut microbiome towards novel bacterial diversity and tailored functional studies.</title>
        <authorList>
            <person name="Wylensek D."/>
            <person name="Hitch T.C.A."/>
            <person name="Clavel T."/>
        </authorList>
    </citation>
    <scope>NUCLEOTIDE SEQUENCE [LARGE SCALE GENOMIC DNA]</scope>
    <source>
        <strain evidence="2 3">WCA-693-APC-MOT-I</strain>
    </source>
</reference>
<keyword evidence="1" id="KW-0472">Membrane</keyword>
<dbReference type="AlphaFoldDB" id="A0A6L5Y2C7"/>
<keyword evidence="1" id="KW-0812">Transmembrane</keyword>
<evidence type="ECO:0000313" key="2">
    <source>
        <dbReference type="EMBL" id="MSS65017.1"/>
    </source>
</evidence>
<dbReference type="EMBL" id="VUMT01000049">
    <property type="protein sequence ID" value="MSS65017.1"/>
    <property type="molecule type" value="Genomic_DNA"/>
</dbReference>
<evidence type="ECO:0000256" key="1">
    <source>
        <dbReference type="SAM" id="Phobius"/>
    </source>
</evidence>
<keyword evidence="1" id="KW-1133">Transmembrane helix</keyword>
<name>A0A6L5Y2C7_9FIRM</name>
<accession>A0A6L5Y2C7</accession>
<protein>
    <submittedName>
        <fullName evidence="2">Uncharacterized protein</fullName>
    </submittedName>
</protein>
<feature type="transmembrane region" description="Helical" evidence="1">
    <location>
        <begin position="12"/>
        <end position="31"/>
    </location>
</feature>
<gene>
    <name evidence="2" type="ORF">FYJ58_14260</name>
</gene>
<dbReference type="Proteomes" id="UP000482209">
    <property type="component" value="Unassembled WGS sequence"/>
</dbReference>
<comment type="caution">
    <text evidence="2">The sequence shown here is derived from an EMBL/GenBank/DDBJ whole genome shotgun (WGS) entry which is preliminary data.</text>
</comment>
<sequence length="76" mass="8955">MFHRHTKAGTICRPVSGGMIPAVLLFHYFFLRLSALYANGPKRAVEAGRYDHSFQKRNRFKRPLCLLHIHRRPHWA</sequence>
<organism evidence="2 3">
    <name type="scientific">Velocimicrobium porci</name>
    <dbReference type="NCBI Taxonomy" id="2606634"/>
    <lineage>
        <taxon>Bacteria</taxon>
        <taxon>Bacillati</taxon>
        <taxon>Bacillota</taxon>
        <taxon>Clostridia</taxon>
        <taxon>Lachnospirales</taxon>
        <taxon>Lachnospiraceae</taxon>
        <taxon>Velocimicrobium</taxon>
    </lineage>
</organism>
<evidence type="ECO:0000313" key="3">
    <source>
        <dbReference type="Proteomes" id="UP000482209"/>
    </source>
</evidence>